<reference evidence="1" key="1">
    <citation type="submission" date="2023-03" db="EMBL/GenBank/DDBJ databases">
        <title>Massive genome expansion in bonnet fungi (Mycena s.s.) driven by repeated elements and novel gene families across ecological guilds.</title>
        <authorList>
            <consortium name="Lawrence Berkeley National Laboratory"/>
            <person name="Harder C.B."/>
            <person name="Miyauchi S."/>
            <person name="Viragh M."/>
            <person name="Kuo A."/>
            <person name="Thoen E."/>
            <person name="Andreopoulos B."/>
            <person name="Lu D."/>
            <person name="Skrede I."/>
            <person name="Drula E."/>
            <person name="Henrissat B."/>
            <person name="Morin E."/>
            <person name="Kohler A."/>
            <person name="Barry K."/>
            <person name="LaButti K."/>
            <person name="Morin E."/>
            <person name="Salamov A."/>
            <person name="Lipzen A."/>
            <person name="Mereny Z."/>
            <person name="Hegedus B."/>
            <person name="Baldrian P."/>
            <person name="Stursova M."/>
            <person name="Weitz H."/>
            <person name="Taylor A."/>
            <person name="Grigoriev I.V."/>
            <person name="Nagy L.G."/>
            <person name="Martin F."/>
            <person name="Kauserud H."/>
        </authorList>
    </citation>
    <scope>NUCLEOTIDE SEQUENCE</scope>
    <source>
        <strain evidence="1">CBHHK002</strain>
    </source>
</reference>
<sequence length="115" mass="12625">MMEIGNAETPLKGCSARQSFSRWPVVAPSVVAVEIQEKCGIDSIMYTKAKTGTSVVGPVSTGDAEDLDAEVTVEVPADTEAIPEGENKHKRRPNMRYANFWRHANDMDKDLIFGI</sequence>
<accession>A0AAD6YZU6</accession>
<proteinExistence type="predicted"/>
<evidence type="ECO:0000313" key="2">
    <source>
        <dbReference type="Proteomes" id="UP001218218"/>
    </source>
</evidence>
<evidence type="ECO:0000313" key="1">
    <source>
        <dbReference type="EMBL" id="KAJ7301861.1"/>
    </source>
</evidence>
<organism evidence="1 2">
    <name type="scientific">Mycena albidolilacea</name>
    <dbReference type="NCBI Taxonomy" id="1033008"/>
    <lineage>
        <taxon>Eukaryota</taxon>
        <taxon>Fungi</taxon>
        <taxon>Dikarya</taxon>
        <taxon>Basidiomycota</taxon>
        <taxon>Agaricomycotina</taxon>
        <taxon>Agaricomycetes</taxon>
        <taxon>Agaricomycetidae</taxon>
        <taxon>Agaricales</taxon>
        <taxon>Marasmiineae</taxon>
        <taxon>Mycenaceae</taxon>
        <taxon>Mycena</taxon>
    </lineage>
</organism>
<gene>
    <name evidence="1" type="ORF">DFH08DRAFT_827157</name>
</gene>
<dbReference type="Proteomes" id="UP001218218">
    <property type="component" value="Unassembled WGS sequence"/>
</dbReference>
<name>A0AAD6YZU6_9AGAR</name>
<comment type="caution">
    <text evidence="1">The sequence shown here is derived from an EMBL/GenBank/DDBJ whole genome shotgun (WGS) entry which is preliminary data.</text>
</comment>
<keyword evidence="2" id="KW-1185">Reference proteome</keyword>
<dbReference type="EMBL" id="JARIHO010000125">
    <property type="protein sequence ID" value="KAJ7301861.1"/>
    <property type="molecule type" value="Genomic_DNA"/>
</dbReference>
<protein>
    <submittedName>
        <fullName evidence="1">Uncharacterized protein</fullName>
    </submittedName>
</protein>
<dbReference type="AlphaFoldDB" id="A0AAD6YZU6"/>